<organism evidence="13 14">
    <name type="scientific">Plasmodium vinckei</name>
    <dbReference type="NCBI Taxonomy" id="5860"/>
    <lineage>
        <taxon>Eukaryota</taxon>
        <taxon>Sar</taxon>
        <taxon>Alveolata</taxon>
        <taxon>Apicomplexa</taxon>
        <taxon>Aconoidasida</taxon>
        <taxon>Haemosporida</taxon>
        <taxon>Plasmodiidae</taxon>
        <taxon>Plasmodium</taxon>
        <taxon>Plasmodium (Vinckeia)</taxon>
    </lineage>
</organism>
<evidence type="ECO:0000256" key="6">
    <source>
        <dbReference type="ARBA" id="ARBA00022842"/>
    </source>
</evidence>
<evidence type="ECO:0000313" key="14">
    <source>
        <dbReference type="Proteomes" id="UP000515697"/>
    </source>
</evidence>
<dbReference type="InterPro" id="IPR002815">
    <property type="entry name" value="Spo11/TopoVI_A"/>
</dbReference>
<evidence type="ECO:0000256" key="2">
    <source>
        <dbReference type="ARBA" id="ARBA00001946"/>
    </source>
</evidence>
<evidence type="ECO:0000256" key="7">
    <source>
        <dbReference type="ARBA" id="ARBA00023029"/>
    </source>
</evidence>
<keyword evidence="7 10" id="KW-0799">Topoisomerase</keyword>
<dbReference type="VEuPathDB" id="PlasmoDB:PVVCY_1403480"/>
<evidence type="ECO:0000259" key="12">
    <source>
        <dbReference type="Pfam" id="PF21180"/>
    </source>
</evidence>
<evidence type="ECO:0000256" key="8">
    <source>
        <dbReference type="ARBA" id="ARBA00023125"/>
    </source>
</evidence>
<dbReference type="InterPro" id="IPR036388">
    <property type="entry name" value="WH-like_DNA-bd_sf"/>
</dbReference>
<dbReference type="Pfam" id="PF21180">
    <property type="entry name" value="TOP6A-Spo11_Toprim"/>
    <property type="match status" value="1"/>
</dbReference>
<dbReference type="GO" id="GO:0000706">
    <property type="term" value="P:meiotic DNA double-strand break processing"/>
    <property type="evidence" value="ECO:0007669"/>
    <property type="project" value="TreeGrafter"/>
</dbReference>
<dbReference type="Pfam" id="PF04406">
    <property type="entry name" value="TP6A_N"/>
    <property type="match status" value="1"/>
</dbReference>
<dbReference type="InterPro" id="IPR013049">
    <property type="entry name" value="Spo11/TopoVI_A_N"/>
</dbReference>
<evidence type="ECO:0000256" key="4">
    <source>
        <dbReference type="ARBA" id="ARBA00012895"/>
    </source>
</evidence>
<feature type="active site" description="O-(5'-phospho-DNA)-tyrosine intermediate" evidence="10">
    <location>
        <position position="66"/>
    </location>
</feature>
<protein>
    <recommendedName>
        <fullName evidence="4">DNA topoisomerase (ATP-hydrolyzing)</fullName>
        <ecNumber evidence="4">5.6.2.2</ecNumber>
    </recommendedName>
</protein>
<dbReference type="SUPFAM" id="SSF56726">
    <property type="entry name" value="DNA topoisomerase IV, alpha subunit"/>
    <property type="match status" value="1"/>
</dbReference>
<comment type="similarity">
    <text evidence="3 10">Belongs to the TOP6A family.</text>
</comment>
<dbReference type="PANTHER" id="PTHR10848:SF0">
    <property type="entry name" value="MEIOTIC RECOMBINATION PROTEIN SPO11"/>
    <property type="match status" value="1"/>
</dbReference>
<dbReference type="InterPro" id="IPR034136">
    <property type="entry name" value="TOPRIM_Topo6A/Spo11"/>
</dbReference>
<dbReference type="Proteomes" id="UP000515697">
    <property type="component" value="Chromosome PVSEL_14"/>
</dbReference>
<evidence type="ECO:0000256" key="10">
    <source>
        <dbReference type="PROSITE-ProRule" id="PRU01385"/>
    </source>
</evidence>
<dbReference type="PROSITE" id="PS52041">
    <property type="entry name" value="TOPO_IIB"/>
    <property type="match status" value="1"/>
</dbReference>
<comment type="cofactor">
    <cofactor evidence="2">
        <name>Mg(2+)</name>
        <dbReference type="ChEBI" id="CHEBI:18420"/>
    </cofactor>
</comment>
<comment type="catalytic activity">
    <reaction evidence="1 10">
        <text>ATP-dependent breakage, passage and rejoining of double-stranded DNA.</text>
        <dbReference type="EC" id="5.6.2.2"/>
    </reaction>
</comment>
<accession>A0A6V7TGD5</accession>
<dbReference type="EMBL" id="LR865435">
    <property type="protein sequence ID" value="CAD2113727.1"/>
    <property type="molecule type" value="Genomic_DNA"/>
</dbReference>
<evidence type="ECO:0000256" key="1">
    <source>
        <dbReference type="ARBA" id="ARBA00000185"/>
    </source>
</evidence>
<keyword evidence="9 10" id="KW-0413">Isomerase</keyword>
<feature type="domain" description="Topoisomerase 6 subunit A/Spo11 TOPRIM" evidence="12">
    <location>
        <begin position="165"/>
        <end position="332"/>
    </location>
</feature>
<dbReference type="InterPro" id="IPR036078">
    <property type="entry name" value="Spo11/TopoVI_A_sf"/>
</dbReference>
<name>A0A6V7TGD5_PLAVN</name>
<dbReference type="GO" id="GO:0000228">
    <property type="term" value="C:nuclear chromosome"/>
    <property type="evidence" value="ECO:0007669"/>
    <property type="project" value="TreeGrafter"/>
</dbReference>
<dbReference type="VEuPathDB" id="PlasmoDB:PVLDE_1403380"/>
<evidence type="ECO:0000256" key="9">
    <source>
        <dbReference type="ARBA" id="ARBA00023235"/>
    </source>
</evidence>
<evidence type="ECO:0000259" key="11">
    <source>
        <dbReference type="Pfam" id="PF04406"/>
    </source>
</evidence>
<evidence type="ECO:0000256" key="3">
    <source>
        <dbReference type="ARBA" id="ARBA00006559"/>
    </source>
</evidence>
<dbReference type="VEuPathDB" id="PlasmoDB:PVBDA_1403540"/>
<reference evidence="13 14" key="1">
    <citation type="submission" date="2020-08" db="EMBL/GenBank/DDBJ databases">
        <authorList>
            <person name="Ramaprasad A."/>
        </authorList>
    </citation>
    <scope>NUCLEOTIDE SEQUENCE [LARGE SCALE GENOMIC DNA]</scope>
</reference>
<keyword evidence="5" id="KW-0479">Metal-binding</keyword>
<proteinExistence type="inferred from homology"/>
<dbReference type="PANTHER" id="PTHR10848">
    <property type="entry name" value="MEIOTIC RECOMBINATION PROTEIN SPO11"/>
    <property type="match status" value="1"/>
</dbReference>
<dbReference type="GO" id="GO:0005524">
    <property type="term" value="F:ATP binding"/>
    <property type="evidence" value="ECO:0007669"/>
    <property type="project" value="InterPro"/>
</dbReference>
<dbReference type="GO" id="GO:0046872">
    <property type="term" value="F:metal ion binding"/>
    <property type="evidence" value="ECO:0007669"/>
    <property type="project" value="UniProtKB-KW"/>
</dbReference>
<dbReference type="GO" id="GO:0003918">
    <property type="term" value="F:DNA topoisomerase type II (double strand cut, ATP-hydrolyzing) activity"/>
    <property type="evidence" value="ECO:0007669"/>
    <property type="project" value="UniProtKB-UniRule"/>
</dbReference>
<keyword evidence="8 10" id="KW-0238">DNA-binding</keyword>
<dbReference type="CDD" id="cd00223">
    <property type="entry name" value="TOPRIM_TopoIIB_SPO"/>
    <property type="match status" value="1"/>
</dbReference>
<dbReference type="PRINTS" id="PR01550">
    <property type="entry name" value="TOP6AFAMILY"/>
</dbReference>
<evidence type="ECO:0000256" key="5">
    <source>
        <dbReference type="ARBA" id="ARBA00022723"/>
    </source>
</evidence>
<dbReference type="GO" id="GO:0003677">
    <property type="term" value="F:DNA binding"/>
    <property type="evidence" value="ECO:0007669"/>
    <property type="project" value="UniProtKB-UniRule"/>
</dbReference>
<dbReference type="Gene3D" id="3.40.1360.10">
    <property type="match status" value="1"/>
</dbReference>
<dbReference type="GO" id="GO:0042138">
    <property type="term" value="P:meiotic DNA double-strand break formation"/>
    <property type="evidence" value="ECO:0007669"/>
    <property type="project" value="TreeGrafter"/>
</dbReference>
<dbReference type="VEuPathDB" id="PlasmoDB:PVPCR_1403600"/>
<gene>
    <name evidence="13" type="ORF">PVSEL_1403600</name>
</gene>
<dbReference type="VEuPathDB" id="PlasmoDB:PVSEL_1403600"/>
<keyword evidence="6" id="KW-0460">Magnesium</keyword>
<feature type="domain" description="Spo11/DNA topoisomerase VI subunit A N-terminal" evidence="11">
    <location>
        <begin position="39"/>
        <end position="98"/>
    </location>
</feature>
<evidence type="ECO:0000313" key="13">
    <source>
        <dbReference type="EMBL" id="CAD2113727.1"/>
    </source>
</evidence>
<dbReference type="EC" id="5.6.2.2" evidence="4"/>
<dbReference type="AlphaFoldDB" id="A0A6V7TGD5"/>
<sequence length="343" mass="40355">MDDETDVISVLEKLVFSFILKLLDKKQKKVISKNNIIEITRLYYIIEIILKNINGNIYTTLRQIFYTNPQLFISQNISNRTIGKLTQIIKKPREILNIYNSPKGIIRGNLLLKERNLSDWIDCMSIFEVEPYRNKDYFYLFKITRGHLICPFGIIDLKIPTTVKYVLIIEKETVFFKLLQSNFIFKYGPLILITAKGFPDINTRQLIYEIQKKNKTLKFFCLTDYDAYGLNVAFTYSAKFESKVYYMDDISINNLQWISIFTPEEGIRKKALKETDFSKLSLKDIRIMDNICTKLKSNNKFGVSETNRWIEQVNNMKKSGIKYEIDAIADMEKHLDTKIKELL</sequence>
<dbReference type="GO" id="GO:0007131">
    <property type="term" value="P:reciprocal meiotic recombination"/>
    <property type="evidence" value="ECO:0007669"/>
    <property type="project" value="TreeGrafter"/>
</dbReference>
<dbReference type="Gene3D" id="1.10.10.10">
    <property type="entry name" value="Winged helix-like DNA-binding domain superfamily/Winged helix DNA-binding domain"/>
    <property type="match status" value="1"/>
</dbReference>